<dbReference type="InterPro" id="IPR003697">
    <property type="entry name" value="Maf-like"/>
</dbReference>
<comment type="catalytic activity">
    <reaction evidence="3">
        <text>a 2'-deoxyribonucleoside 5'-triphosphate + H2O = a 2'-deoxyribonucleoside 5'-phosphate + diphosphate + H(+)</text>
        <dbReference type="Rhea" id="RHEA:44644"/>
        <dbReference type="ChEBI" id="CHEBI:15377"/>
        <dbReference type="ChEBI" id="CHEBI:15378"/>
        <dbReference type="ChEBI" id="CHEBI:33019"/>
        <dbReference type="ChEBI" id="CHEBI:61560"/>
        <dbReference type="ChEBI" id="CHEBI:65317"/>
        <dbReference type="EC" id="3.6.1.9"/>
    </reaction>
</comment>
<organism evidence="4 5">
    <name type="scientific">Candidatus Phytoplasma meliae</name>
    <dbReference type="NCBI Taxonomy" id="1848402"/>
    <lineage>
        <taxon>Bacteria</taxon>
        <taxon>Bacillati</taxon>
        <taxon>Mycoplasmatota</taxon>
        <taxon>Mollicutes</taxon>
        <taxon>Acholeplasmatales</taxon>
        <taxon>Acholeplasmataceae</taxon>
        <taxon>Candidatus Phytoplasma</taxon>
        <taxon>16SrXIII (Mexican periwinkle virescence group)</taxon>
    </lineage>
</organism>
<gene>
    <name evidence="4" type="primary">maf</name>
    <name evidence="4" type="ORF">CHTY_002070</name>
</gene>
<comment type="catalytic activity">
    <reaction evidence="3">
        <text>a ribonucleoside 5'-triphosphate + H2O = a ribonucleoside 5'-phosphate + diphosphate + H(+)</text>
        <dbReference type="Rhea" id="RHEA:23996"/>
        <dbReference type="ChEBI" id="CHEBI:15377"/>
        <dbReference type="ChEBI" id="CHEBI:15378"/>
        <dbReference type="ChEBI" id="CHEBI:33019"/>
        <dbReference type="ChEBI" id="CHEBI:58043"/>
        <dbReference type="ChEBI" id="CHEBI:61557"/>
        <dbReference type="EC" id="3.6.1.9"/>
    </reaction>
</comment>
<evidence type="ECO:0000256" key="2">
    <source>
        <dbReference type="ARBA" id="ARBA00022801"/>
    </source>
</evidence>
<dbReference type="PIRSF" id="PIRSF006305">
    <property type="entry name" value="Maf"/>
    <property type="match status" value="1"/>
</dbReference>
<evidence type="ECO:0000256" key="3">
    <source>
        <dbReference type="HAMAP-Rule" id="MF_00528"/>
    </source>
</evidence>
<dbReference type="Pfam" id="PF02545">
    <property type="entry name" value="Maf"/>
    <property type="match status" value="1"/>
</dbReference>
<dbReference type="NCBIfam" id="TIGR00172">
    <property type="entry name" value="maf"/>
    <property type="match status" value="1"/>
</dbReference>
<feature type="active site" description="Proton acceptor" evidence="3">
    <location>
        <position position="68"/>
    </location>
</feature>
<accession>A0ABS5CYG3</accession>
<protein>
    <recommendedName>
        <fullName evidence="3">Nucleoside triphosphate pyrophosphatase</fullName>
        <ecNumber evidence="3">3.6.1.9</ecNumber>
    </recommendedName>
    <alternativeName>
        <fullName evidence="3">Nucleotide pyrophosphatase</fullName>
        <shortName evidence="3">Nucleotide PPase</shortName>
    </alternativeName>
</protein>
<dbReference type="RefSeq" id="WP_203552269.1">
    <property type="nucleotide sequence ID" value="NZ_JACAOD020000008.1"/>
</dbReference>
<comment type="caution">
    <text evidence="3">Lacks conserved residue(s) required for the propagation of feature annotation.</text>
</comment>
<evidence type="ECO:0000256" key="1">
    <source>
        <dbReference type="ARBA" id="ARBA00001968"/>
    </source>
</evidence>
<dbReference type="EMBL" id="JACAOD020000008">
    <property type="protein sequence ID" value="MBP5836006.1"/>
    <property type="molecule type" value="Genomic_DNA"/>
</dbReference>
<dbReference type="HAMAP" id="MF_00528">
    <property type="entry name" value="Maf"/>
    <property type="match status" value="1"/>
</dbReference>
<dbReference type="PANTHER" id="PTHR43213">
    <property type="entry name" value="BIFUNCTIONAL DTTP/UTP PYROPHOSPHATASE/METHYLTRANSFERASE PROTEIN-RELATED"/>
    <property type="match status" value="1"/>
</dbReference>
<dbReference type="SUPFAM" id="SSF52972">
    <property type="entry name" value="ITPase-like"/>
    <property type="match status" value="1"/>
</dbReference>
<comment type="similarity">
    <text evidence="3">Belongs to the Maf family.</text>
</comment>
<evidence type="ECO:0000313" key="4">
    <source>
        <dbReference type="EMBL" id="MBP5836006.1"/>
    </source>
</evidence>
<sequence length="210" mass="23843">MHIILASQSPSRLHILQKMKLMVQVKPANIDETPLPHEKPDQLALRLALTKAKKIAAMEENGFIIGADTVSVCEEEILPKAVDNDKIRYCLHKCSGKIRKEMTGVCVIKKHYHKMMIEQNVIISEIYFNKLSEQEIEFYVNAQEALNTAGGFKIEGIGEIFIQKIKGNPSSISGLPMSIIYQMLTKLGYPFFDIKKNNHIIKRLNHLKTV</sequence>
<proteinExistence type="inferred from homology"/>
<name>A0ABS5CYG3_9MOLU</name>
<dbReference type="PANTHER" id="PTHR43213:SF5">
    <property type="entry name" value="BIFUNCTIONAL DTTP_UTP PYROPHOSPHATASE_METHYLTRANSFERASE PROTEIN-RELATED"/>
    <property type="match status" value="1"/>
</dbReference>
<keyword evidence="5" id="KW-1185">Reference proteome</keyword>
<dbReference type="EC" id="3.6.1.9" evidence="3"/>
<evidence type="ECO:0000313" key="5">
    <source>
        <dbReference type="Proteomes" id="UP001195571"/>
    </source>
</evidence>
<comment type="function">
    <text evidence="3">Nucleoside triphosphate pyrophosphatase. May have a dual role in cell division arrest and in preventing the incorporation of modified nucleotides into cellular nucleic acids.</text>
</comment>
<dbReference type="InterPro" id="IPR029001">
    <property type="entry name" value="ITPase-like_fam"/>
</dbReference>
<dbReference type="Gene3D" id="3.90.950.10">
    <property type="match status" value="1"/>
</dbReference>
<keyword evidence="2 3" id="KW-0378">Hydrolase</keyword>
<reference evidence="4" key="1">
    <citation type="submission" date="2021-04" db="EMBL/GenBank/DDBJ databases">
        <title>Genomic features of Candidatus Phytoplasma meliae isolate ChTYXIII (1SrXIII-G).</title>
        <authorList>
            <person name="Fernandez F.D."/>
            <person name="Conci L.R."/>
        </authorList>
    </citation>
    <scope>NUCLEOTIDE SEQUENCE [LARGE SCALE GENOMIC DNA]</scope>
    <source>
        <strain evidence="4">ChTYXIII-Mo</strain>
    </source>
</reference>
<comment type="subcellular location">
    <subcellularLocation>
        <location evidence="3">Cytoplasm</location>
    </subcellularLocation>
</comment>
<keyword evidence="3" id="KW-0546">Nucleotide metabolism</keyword>
<comment type="caution">
    <text evidence="4">The sequence shown here is derived from an EMBL/GenBank/DDBJ whole genome shotgun (WGS) entry which is preliminary data.</text>
</comment>
<keyword evidence="3" id="KW-0963">Cytoplasm</keyword>
<dbReference type="CDD" id="cd00555">
    <property type="entry name" value="Maf"/>
    <property type="match status" value="1"/>
</dbReference>
<comment type="cofactor">
    <cofactor evidence="1 3">
        <name>a divalent metal cation</name>
        <dbReference type="ChEBI" id="CHEBI:60240"/>
    </cofactor>
</comment>
<dbReference type="Proteomes" id="UP001195571">
    <property type="component" value="Unassembled WGS sequence"/>
</dbReference>